<name>A0A0R3JZZ4_CALMK</name>
<comment type="caution">
    <text evidence="1">The sequence shown here is derived from an EMBL/GenBank/DDBJ whole genome shotgun (WGS) entry which is preliminary data.</text>
</comment>
<evidence type="ECO:0008006" key="3">
    <source>
        <dbReference type="Google" id="ProtNLM"/>
    </source>
</evidence>
<protein>
    <recommendedName>
        <fullName evidence="3">DUF3842 family protein</fullName>
    </recommendedName>
</protein>
<dbReference type="RefSeq" id="WP_057975849.1">
    <property type="nucleotide sequence ID" value="NZ_LKHP01000001.1"/>
</dbReference>
<dbReference type="EMBL" id="LKHP01000001">
    <property type="protein sequence ID" value="KRQ87853.1"/>
    <property type="molecule type" value="Genomic_DNA"/>
</dbReference>
<dbReference type="AlphaFoldDB" id="A0A0R3JZZ4"/>
<keyword evidence="2" id="KW-1185">Reference proteome</keyword>
<dbReference type="PATRIC" id="fig|908809.3.peg.19"/>
<dbReference type="InterPro" id="IPR024208">
    <property type="entry name" value="DUF3842"/>
</dbReference>
<proteinExistence type="predicted"/>
<dbReference type="Proteomes" id="UP000052015">
    <property type="component" value="Unassembled WGS sequence"/>
</dbReference>
<gene>
    <name evidence="1" type="ORF">ABG79_00018</name>
</gene>
<accession>A0A0R3JZZ4</accession>
<dbReference type="OrthoDB" id="9797117at2"/>
<dbReference type="Pfam" id="PF12953">
    <property type="entry name" value="DUF3842"/>
    <property type="match status" value="1"/>
</dbReference>
<dbReference type="STRING" id="908809.ABG79_00018"/>
<evidence type="ECO:0000313" key="2">
    <source>
        <dbReference type="Proteomes" id="UP000052015"/>
    </source>
</evidence>
<sequence>MKIAVIDAQGAGIGQTVIKRFRKEFKNKIYIIALGTNITATQNMLKAGANEGFCGENEIIDFCIRQNVDAIIGPIGILISGGINGEITSAVSNSIIKMNCKKYIIPLQKHGLYIPYTANLQIKDMIEDIVTDIKQNI</sequence>
<evidence type="ECO:0000313" key="1">
    <source>
        <dbReference type="EMBL" id="KRQ87853.1"/>
    </source>
</evidence>
<reference evidence="1 2" key="1">
    <citation type="submission" date="2015-09" db="EMBL/GenBank/DDBJ databases">
        <title>Draft genome sequence of a Caloramator mitchellensis, a moderate thermophile from the Great Artesian Basin of Australia.</title>
        <authorList>
            <person name="Patel B.K."/>
        </authorList>
    </citation>
    <scope>NUCLEOTIDE SEQUENCE [LARGE SCALE GENOMIC DNA]</scope>
    <source>
        <strain evidence="1 2">VF08</strain>
    </source>
</reference>
<organism evidence="1 2">
    <name type="scientific">Caloramator mitchellensis</name>
    <dbReference type="NCBI Taxonomy" id="908809"/>
    <lineage>
        <taxon>Bacteria</taxon>
        <taxon>Bacillati</taxon>
        <taxon>Bacillota</taxon>
        <taxon>Clostridia</taxon>
        <taxon>Eubacteriales</taxon>
        <taxon>Clostridiaceae</taxon>
        <taxon>Caloramator</taxon>
    </lineage>
</organism>